<evidence type="ECO:0000259" key="11">
    <source>
        <dbReference type="Pfam" id="PF01478"/>
    </source>
</evidence>
<feature type="transmembrane region" description="Helical" evidence="10">
    <location>
        <begin position="97"/>
        <end position="120"/>
    </location>
</feature>
<comment type="function">
    <text evidence="9">Plays an essential role in type IV pili and type II pseudopili formation by proteolytically removing the leader sequence from substrate proteins and subsequently monomethylating the alpha-amino group of the newly exposed N-terminal phenylalanine.</text>
</comment>
<keyword evidence="9" id="KW-0808">Transferase</keyword>
<keyword evidence="9" id="KW-0378">Hydrolase</keyword>
<evidence type="ECO:0000256" key="1">
    <source>
        <dbReference type="ARBA" id="ARBA00004429"/>
    </source>
</evidence>
<reference evidence="13 14" key="1">
    <citation type="submission" date="2019-08" db="EMBL/GenBank/DDBJ databases">
        <title>Genomic characterization of a novel candidate phylum (ARYD3) from a high temperature, high salinity tertiary oil reservoir in north central Oklahoma, USA.</title>
        <authorList>
            <person name="Youssef N.H."/>
            <person name="Yadav A."/>
            <person name="Elshahed M.S."/>
        </authorList>
    </citation>
    <scope>NUCLEOTIDE SEQUENCE [LARGE SCALE GENOMIC DNA]</scope>
    <source>
        <strain evidence="13">ARYD1</strain>
    </source>
</reference>
<evidence type="ECO:0000256" key="10">
    <source>
        <dbReference type="SAM" id="Phobius"/>
    </source>
</evidence>
<feature type="transmembrane region" description="Helical" evidence="10">
    <location>
        <begin position="132"/>
        <end position="152"/>
    </location>
</feature>
<comment type="catalytic activity">
    <reaction evidence="9">
        <text>Typically cleaves a -Gly-|-Phe- bond to release an N-terminal, basic peptide of 5-8 residues from type IV prepilin, and then N-methylates the new N-terminal amino group, the methyl donor being S-adenosyl-L-methionine.</text>
        <dbReference type="EC" id="3.4.23.43"/>
    </reaction>
</comment>
<keyword evidence="7 10" id="KW-0472">Membrane</keyword>
<evidence type="ECO:0000313" key="14">
    <source>
        <dbReference type="Proteomes" id="UP000323337"/>
    </source>
</evidence>
<dbReference type="RefSeq" id="WP_303702099.1">
    <property type="nucleotide sequence ID" value="NZ_VSIV01000372.1"/>
</dbReference>
<name>A0A5D0MFE6_FLESI</name>
<feature type="domain" description="Prepilin type IV endopeptidase peptidase" evidence="11">
    <location>
        <begin position="101"/>
        <end position="217"/>
    </location>
</feature>
<comment type="similarity">
    <text evidence="2 8">Belongs to the peptidase A24 family.</text>
</comment>
<dbReference type="GO" id="GO:0006465">
    <property type="term" value="P:signal peptide processing"/>
    <property type="evidence" value="ECO:0007669"/>
    <property type="project" value="TreeGrafter"/>
</dbReference>
<keyword evidence="4" id="KW-0997">Cell inner membrane</keyword>
<keyword evidence="3" id="KW-1003">Cell membrane</keyword>
<dbReference type="InterPro" id="IPR014032">
    <property type="entry name" value="Peptidase_A24A_bac"/>
</dbReference>
<dbReference type="EMBL" id="VSIV01000372">
    <property type="protein sequence ID" value="TYB32387.1"/>
    <property type="molecule type" value="Genomic_DNA"/>
</dbReference>
<protein>
    <recommendedName>
        <fullName evidence="9">Prepilin leader peptidase/N-methyltransferase</fullName>
        <ecNumber evidence="9">2.1.1.-</ecNumber>
        <ecNumber evidence="9">3.4.23.43</ecNumber>
    </recommendedName>
</protein>
<dbReference type="InterPro" id="IPR000045">
    <property type="entry name" value="Prepilin_IV_endopep_pep"/>
</dbReference>
<dbReference type="Pfam" id="PF06750">
    <property type="entry name" value="A24_N_bact"/>
    <property type="match status" value="1"/>
</dbReference>
<dbReference type="EC" id="3.4.23.43" evidence="9"/>
<dbReference type="PANTHER" id="PTHR30487:SF0">
    <property type="entry name" value="PREPILIN LEADER PEPTIDASE_N-METHYLTRANSFERASE-RELATED"/>
    <property type="match status" value="1"/>
</dbReference>
<organism evidence="13 14">
    <name type="scientific">Flexistipes sinusarabici</name>
    <dbReference type="NCBI Taxonomy" id="2352"/>
    <lineage>
        <taxon>Bacteria</taxon>
        <taxon>Pseudomonadati</taxon>
        <taxon>Deferribacterota</taxon>
        <taxon>Deferribacteres</taxon>
        <taxon>Deferribacterales</taxon>
        <taxon>Flexistipitaceae</taxon>
        <taxon>Flexistipes</taxon>
    </lineage>
</organism>
<evidence type="ECO:0000259" key="12">
    <source>
        <dbReference type="Pfam" id="PF06750"/>
    </source>
</evidence>
<feature type="domain" description="Prepilin peptidase A24 N-terminal" evidence="12">
    <location>
        <begin position="8"/>
        <end position="90"/>
    </location>
</feature>
<evidence type="ECO:0000256" key="6">
    <source>
        <dbReference type="ARBA" id="ARBA00022989"/>
    </source>
</evidence>
<dbReference type="GO" id="GO:0005886">
    <property type="term" value="C:plasma membrane"/>
    <property type="evidence" value="ECO:0007669"/>
    <property type="project" value="UniProtKB-SubCell"/>
</dbReference>
<keyword evidence="5 9" id="KW-0812">Transmembrane</keyword>
<evidence type="ECO:0000256" key="7">
    <source>
        <dbReference type="ARBA" id="ARBA00023136"/>
    </source>
</evidence>
<sequence>MIPALVFILGLIFGSFMNVLIARLPAGFSVVTPSSACPVCASKIRFYDNIPFLSFILLRGKCRNCGEKISLKYPLVELATAFMFLSVYIKIGFGLILIKYLIFVFLLLTAAFTDLFTAFNEKYECGIIPDEISIGGICAGLILSFFFQPGIINSATGAAAGFLILWTPSFVYYLLTKKEGMGGGDLKLFAMIGAFLGFKPLFFILFFSSFAGVIVGLPFIVWKKNRNFPIPFGPFISLATIFYIFYGNRIIDIYLNKMYL</sequence>
<dbReference type="AlphaFoldDB" id="A0A5D0MFE6"/>
<comment type="caution">
    <text evidence="13">The sequence shown here is derived from an EMBL/GenBank/DDBJ whole genome shotgun (WGS) entry which is preliminary data.</text>
</comment>
<dbReference type="GO" id="GO:0004190">
    <property type="term" value="F:aspartic-type endopeptidase activity"/>
    <property type="evidence" value="ECO:0007669"/>
    <property type="project" value="UniProtKB-EC"/>
</dbReference>
<comment type="subcellular location">
    <subcellularLocation>
        <location evidence="1">Cell inner membrane</location>
        <topology evidence="1">Multi-pass membrane protein</topology>
    </subcellularLocation>
    <subcellularLocation>
        <location evidence="9">Cell membrane</location>
        <topology evidence="9">Multi-pass membrane protein</topology>
    </subcellularLocation>
</comment>
<keyword evidence="9" id="KW-0645">Protease</keyword>
<evidence type="ECO:0000256" key="8">
    <source>
        <dbReference type="RuleBase" id="RU003793"/>
    </source>
</evidence>
<evidence type="ECO:0000313" key="13">
    <source>
        <dbReference type="EMBL" id="TYB32387.1"/>
    </source>
</evidence>
<feature type="transmembrane region" description="Helical" evidence="10">
    <location>
        <begin position="158"/>
        <end position="175"/>
    </location>
</feature>
<dbReference type="Proteomes" id="UP000323337">
    <property type="component" value="Unassembled WGS sequence"/>
</dbReference>
<keyword evidence="6 10" id="KW-1133">Transmembrane helix</keyword>
<dbReference type="GO" id="GO:0032259">
    <property type="term" value="P:methylation"/>
    <property type="evidence" value="ECO:0007669"/>
    <property type="project" value="UniProtKB-KW"/>
</dbReference>
<keyword evidence="9" id="KW-0489">Methyltransferase</keyword>
<dbReference type="Pfam" id="PF01478">
    <property type="entry name" value="Peptidase_A24"/>
    <property type="match status" value="1"/>
</dbReference>
<accession>A0A5D0MFE6</accession>
<feature type="transmembrane region" description="Helical" evidence="10">
    <location>
        <begin position="196"/>
        <end position="222"/>
    </location>
</feature>
<feature type="transmembrane region" description="Helical" evidence="10">
    <location>
        <begin position="228"/>
        <end position="246"/>
    </location>
</feature>
<dbReference type="PRINTS" id="PR00864">
    <property type="entry name" value="PREPILNPTASE"/>
</dbReference>
<feature type="transmembrane region" description="Helical" evidence="10">
    <location>
        <begin position="6"/>
        <end position="26"/>
    </location>
</feature>
<dbReference type="Gene3D" id="1.20.120.1220">
    <property type="match status" value="1"/>
</dbReference>
<gene>
    <name evidence="13" type="ORF">FXF49_11770</name>
</gene>
<evidence type="ECO:0000256" key="9">
    <source>
        <dbReference type="RuleBase" id="RU003794"/>
    </source>
</evidence>
<evidence type="ECO:0000256" key="4">
    <source>
        <dbReference type="ARBA" id="ARBA00022519"/>
    </source>
</evidence>
<evidence type="ECO:0000256" key="2">
    <source>
        <dbReference type="ARBA" id="ARBA00005801"/>
    </source>
</evidence>
<dbReference type="GO" id="GO:0008168">
    <property type="term" value="F:methyltransferase activity"/>
    <property type="evidence" value="ECO:0007669"/>
    <property type="project" value="UniProtKB-KW"/>
</dbReference>
<keyword evidence="9" id="KW-0511">Multifunctional enzyme</keyword>
<dbReference type="EC" id="2.1.1.-" evidence="9"/>
<evidence type="ECO:0000256" key="3">
    <source>
        <dbReference type="ARBA" id="ARBA00022475"/>
    </source>
</evidence>
<dbReference type="PANTHER" id="PTHR30487">
    <property type="entry name" value="TYPE 4 PREPILIN-LIKE PROTEINS LEADER PEPTIDE-PROCESSING ENZYME"/>
    <property type="match status" value="1"/>
</dbReference>
<proteinExistence type="inferred from homology"/>
<dbReference type="InterPro" id="IPR050882">
    <property type="entry name" value="Prepilin_peptidase/N-MTase"/>
</dbReference>
<dbReference type="InterPro" id="IPR010627">
    <property type="entry name" value="Prepilin_pept_A24_N"/>
</dbReference>
<evidence type="ECO:0000256" key="5">
    <source>
        <dbReference type="ARBA" id="ARBA00022692"/>
    </source>
</evidence>